<dbReference type="EMBL" id="CAWUOM010000131">
    <property type="protein sequence ID" value="CAK7273365.1"/>
    <property type="molecule type" value="Genomic_DNA"/>
</dbReference>
<sequence length="292" mass="31682">MAGLEGTVDEEAPELGYTRLTPPAGPDTASATSPLPPAIVWFHGAESCSLEFSRVTPLLEDAYDIFLIDLPGHSRSKHIPFSFDNTTRGVLRLLTTHHIEAAHLVGLSLGGFLALDFARLHPDRVLSVWCTGCAPFDGFRLWFMQHPRLLSGVVAMAGKLATESLFYSTLGASNLQRIPGLREEVQQNQNMATLTPVYKALASVTDDDLAAISNSIRVMIVAGGRLDSVAATQRAGAALQRANSASGAYVVRDAIHWWSLQFPELFARGIRAWIEGTELPKEYELLSSPPAC</sequence>
<protein>
    <recommendedName>
        <fullName evidence="2">AB hydrolase-1 domain-containing protein</fullName>
    </recommendedName>
</protein>
<dbReference type="InterPro" id="IPR000073">
    <property type="entry name" value="AB_hydrolase_1"/>
</dbReference>
<dbReference type="PANTHER" id="PTHR43798">
    <property type="entry name" value="MONOACYLGLYCEROL LIPASE"/>
    <property type="match status" value="1"/>
</dbReference>
<evidence type="ECO:0000313" key="3">
    <source>
        <dbReference type="EMBL" id="CAK7273365.1"/>
    </source>
</evidence>
<evidence type="ECO:0000256" key="1">
    <source>
        <dbReference type="SAM" id="MobiDB-lite"/>
    </source>
</evidence>
<feature type="domain" description="AB hydrolase-1" evidence="2">
    <location>
        <begin position="37"/>
        <end position="176"/>
    </location>
</feature>
<dbReference type="InterPro" id="IPR050266">
    <property type="entry name" value="AB_hydrolase_sf"/>
</dbReference>
<name>A0ABP0DYI6_9PEZI</name>
<dbReference type="PANTHER" id="PTHR43798:SF33">
    <property type="entry name" value="HYDROLASE, PUTATIVE (AFU_ORTHOLOGUE AFUA_2G14860)-RELATED"/>
    <property type="match status" value="1"/>
</dbReference>
<evidence type="ECO:0000313" key="4">
    <source>
        <dbReference type="Proteomes" id="UP001642501"/>
    </source>
</evidence>
<dbReference type="Pfam" id="PF00561">
    <property type="entry name" value="Abhydrolase_1"/>
    <property type="match status" value="1"/>
</dbReference>
<dbReference type="SUPFAM" id="SSF53474">
    <property type="entry name" value="alpha/beta-Hydrolases"/>
    <property type="match status" value="1"/>
</dbReference>
<dbReference type="InterPro" id="IPR029058">
    <property type="entry name" value="AB_hydrolase_fold"/>
</dbReference>
<keyword evidence="4" id="KW-1185">Reference proteome</keyword>
<proteinExistence type="predicted"/>
<comment type="caution">
    <text evidence="3">The sequence shown here is derived from an EMBL/GenBank/DDBJ whole genome shotgun (WGS) entry which is preliminary data.</text>
</comment>
<dbReference type="Proteomes" id="UP001642501">
    <property type="component" value="Unassembled WGS sequence"/>
</dbReference>
<evidence type="ECO:0000259" key="2">
    <source>
        <dbReference type="Pfam" id="PF00561"/>
    </source>
</evidence>
<dbReference type="Gene3D" id="3.40.50.1820">
    <property type="entry name" value="alpha/beta hydrolase"/>
    <property type="match status" value="1"/>
</dbReference>
<reference evidence="3 4" key="1">
    <citation type="submission" date="2024-01" db="EMBL/GenBank/DDBJ databases">
        <authorList>
            <person name="Allen C."/>
            <person name="Tagirdzhanova G."/>
        </authorList>
    </citation>
    <scope>NUCLEOTIDE SEQUENCE [LARGE SCALE GENOMIC DNA]</scope>
    <source>
        <strain evidence="3 4">CBS 573.63</strain>
    </source>
</reference>
<accession>A0ABP0DYI6</accession>
<organism evidence="3 4">
    <name type="scientific">Sporothrix epigloea</name>
    <dbReference type="NCBI Taxonomy" id="1892477"/>
    <lineage>
        <taxon>Eukaryota</taxon>
        <taxon>Fungi</taxon>
        <taxon>Dikarya</taxon>
        <taxon>Ascomycota</taxon>
        <taxon>Pezizomycotina</taxon>
        <taxon>Sordariomycetes</taxon>
        <taxon>Sordariomycetidae</taxon>
        <taxon>Ophiostomatales</taxon>
        <taxon>Ophiostomataceae</taxon>
        <taxon>Sporothrix</taxon>
    </lineage>
</organism>
<feature type="region of interest" description="Disordered" evidence="1">
    <location>
        <begin position="1"/>
        <end position="30"/>
    </location>
</feature>
<gene>
    <name evidence="3" type="ORF">SEPCBS57363_005616</name>
</gene>
<dbReference type="PRINTS" id="PR00111">
    <property type="entry name" value="ABHYDROLASE"/>
</dbReference>